<accession>A0ABU8D3E6</accession>
<keyword evidence="2" id="KW-0547">Nucleotide-binding</keyword>
<dbReference type="PANTHER" id="PTHR30121">
    <property type="entry name" value="UNCHARACTERIZED PROTEIN YJGR-RELATED"/>
    <property type="match status" value="1"/>
</dbReference>
<dbReference type="InterPro" id="IPR004346">
    <property type="entry name" value="CagE_TrbE_VirB"/>
</dbReference>
<proteinExistence type="inferred from homology"/>
<keyword evidence="4" id="KW-0175">Coiled coil</keyword>
<feature type="coiled-coil region" evidence="4">
    <location>
        <begin position="131"/>
        <end position="158"/>
    </location>
</feature>
<comment type="caution">
    <text evidence="6">The sequence shown here is derived from an EMBL/GenBank/DDBJ whole genome shotgun (WGS) entry which is preliminary data.</text>
</comment>
<evidence type="ECO:0000256" key="3">
    <source>
        <dbReference type="ARBA" id="ARBA00022840"/>
    </source>
</evidence>
<keyword evidence="7" id="KW-1185">Reference proteome</keyword>
<dbReference type="SUPFAM" id="SSF52540">
    <property type="entry name" value="P-loop containing nucleoside triphosphate hydrolases"/>
    <property type="match status" value="1"/>
</dbReference>
<name>A0ABU8D3E6_9GAMM</name>
<evidence type="ECO:0000256" key="4">
    <source>
        <dbReference type="SAM" id="Coils"/>
    </source>
</evidence>
<organism evidence="6 7">
    <name type="scientific">Lysobacter firmicutimachus</name>
    <dbReference type="NCBI Taxonomy" id="1792846"/>
    <lineage>
        <taxon>Bacteria</taxon>
        <taxon>Pseudomonadati</taxon>
        <taxon>Pseudomonadota</taxon>
        <taxon>Gammaproteobacteria</taxon>
        <taxon>Lysobacterales</taxon>
        <taxon>Lysobacteraceae</taxon>
        <taxon>Lysobacter</taxon>
    </lineage>
</organism>
<dbReference type="InterPro" id="IPR051162">
    <property type="entry name" value="T4SS_component"/>
</dbReference>
<feature type="domain" description="CagE TrbE VirB component of type IV transporter system central" evidence="5">
    <location>
        <begin position="170"/>
        <end position="376"/>
    </location>
</feature>
<evidence type="ECO:0000256" key="2">
    <source>
        <dbReference type="ARBA" id="ARBA00022741"/>
    </source>
</evidence>
<dbReference type="InterPro" id="IPR018145">
    <property type="entry name" value="CagE_TrbE_VirB_cntrl_dom"/>
</dbReference>
<dbReference type="PANTHER" id="PTHR30121:SF12">
    <property type="entry name" value="TYPE IV SECRETION SYSTEM PROTEIN CAGE"/>
    <property type="match status" value="1"/>
</dbReference>
<comment type="similarity">
    <text evidence="1">Belongs to the TrbE/VirB4 family.</text>
</comment>
<reference evidence="6 7" key="1">
    <citation type="submission" date="2024-02" db="EMBL/GenBank/DDBJ databases">
        <title>Lysobacter Genome Sequencing and Mining.</title>
        <authorList>
            <person name="Bierman J."/>
            <person name="Walker M.C."/>
        </authorList>
    </citation>
    <scope>NUCLEOTIDE SEQUENCE [LARGE SCALE GENOMIC DNA]</scope>
    <source>
        <strain evidence="6 7">PB6250</strain>
    </source>
</reference>
<evidence type="ECO:0000313" key="7">
    <source>
        <dbReference type="Proteomes" id="UP001387215"/>
    </source>
</evidence>
<dbReference type="Pfam" id="PF03135">
    <property type="entry name" value="CagE_TrbE_VirB"/>
    <property type="match status" value="1"/>
</dbReference>
<dbReference type="Gene3D" id="3.40.50.300">
    <property type="entry name" value="P-loop containing nucleotide triphosphate hydrolases"/>
    <property type="match status" value="1"/>
</dbReference>
<evidence type="ECO:0000256" key="1">
    <source>
        <dbReference type="ARBA" id="ARBA00006512"/>
    </source>
</evidence>
<dbReference type="EMBL" id="JBANDL010000002">
    <property type="protein sequence ID" value="MEI2455536.1"/>
    <property type="molecule type" value="Genomic_DNA"/>
</dbReference>
<gene>
    <name evidence="6" type="ORF">V2J18_12665</name>
</gene>
<dbReference type="NCBIfam" id="TIGR00929">
    <property type="entry name" value="VirB4_CagE"/>
    <property type="match status" value="1"/>
</dbReference>
<dbReference type="InterPro" id="IPR027417">
    <property type="entry name" value="P-loop_NTPase"/>
</dbReference>
<dbReference type="Proteomes" id="UP001387215">
    <property type="component" value="Unassembled WGS sequence"/>
</dbReference>
<dbReference type="Gene3D" id="1.10.8.730">
    <property type="match status" value="1"/>
</dbReference>
<keyword evidence="3" id="KW-0067">ATP-binding</keyword>
<sequence length="818" mass="91053">MLSPDAPISEFIPLSTHVSPTVIKTTGGDYMLVWHLGGLPFVGREEWELEHRHNTFNRMLQTLRAPDFTNVAFWVHDVRRKRRIKTESKFGQTFNQQLSDGYFASLSGQKLMQNELYLTMIYRPIVSGKRLTEKSSNVQQLQEQQDQAIAKVLELASNVEAVLKDYAPYRLGMYEAKNGVVFSEALEFFGYVLNRIDEPVPVLPAPVYNYLPVSRHTFASKTGDFVVTTPTGQNHFGAILNVKEYTDGTYPGILNGLKYLDFEYVVTHSFSPMGRQDALKVLDRTKGMMISSGDKAVSQIVELDYAMDQLASGNFVLGEYHFSFTVYADSQEALAQNIAMTRAELSNAGFVSVKEDLAVTAAYYAQFPGNWKYRTRLANVSSLNFLGLSPLHNFATGKKENNPWGECVTTLQTTNGQPYYFNFHATHPAENSLGEKAIANTMVIGKSGTGKTALINFLLSQVQKLQPVPTIFFFDKDRGAEIFVRACGGNYLALENGQPTGFNPFQCENTETNVQFLSDLIKVLAGKTVYSAREEEDIFRAVENILDTPMHLRSMTNLQKSLPNMGDDGLYARLRKWTAGNSLGWVFDNPVDTINLEKASIIGFDYTDVIDNVEVRVPVINYLLHRLEELIDGRPLIYVMDEFWKILDGGGALKEFAKNKQKTIRKQNGLGIFATQSPEDALASDISASLIEQTATLILLPNPNASREDYIEGLKLTDAEYQVVKSLDERSRCFLVKQGHAATVCQLNLRGMDDALAVISSSTDNIEIMHQVVEKAAHKAGVAADDLSPDAWLQDFYDNRKGSGKGGAKSASPSRSAA</sequence>
<evidence type="ECO:0000313" key="6">
    <source>
        <dbReference type="EMBL" id="MEI2455536.1"/>
    </source>
</evidence>
<evidence type="ECO:0000259" key="5">
    <source>
        <dbReference type="Pfam" id="PF03135"/>
    </source>
</evidence>
<dbReference type="RefSeq" id="WP_064749445.1">
    <property type="nucleotide sequence ID" value="NZ_JBANDL010000002.1"/>
</dbReference>
<protein>
    <submittedName>
        <fullName evidence="6">VirB4 family type IV secretion/conjugal transfer ATPase</fullName>
    </submittedName>
</protein>